<dbReference type="AlphaFoldDB" id="A0A4R3NYZ2"/>
<dbReference type="OrthoDB" id="9780606at2"/>
<dbReference type="InterPro" id="IPR011604">
    <property type="entry name" value="PDDEXK-like_dom_sf"/>
</dbReference>
<dbReference type="RefSeq" id="WP_132308176.1">
    <property type="nucleotide sequence ID" value="NZ_SMAR01000002.1"/>
</dbReference>
<accession>A0A4R3NYZ2</accession>
<evidence type="ECO:0000259" key="2">
    <source>
        <dbReference type="Pfam" id="PF12705"/>
    </source>
</evidence>
<evidence type="ECO:0000256" key="1">
    <source>
        <dbReference type="SAM" id="MobiDB-lite"/>
    </source>
</evidence>
<dbReference type="Pfam" id="PF12705">
    <property type="entry name" value="PDDEXK_1"/>
    <property type="match status" value="1"/>
</dbReference>
<dbReference type="NCBIfam" id="TIGR02786">
    <property type="entry name" value="addB_alphas"/>
    <property type="match status" value="1"/>
</dbReference>
<keyword evidence="3" id="KW-0378">Hydrolase</keyword>
<dbReference type="InterPro" id="IPR038726">
    <property type="entry name" value="PDDEXK_AddAB-type"/>
</dbReference>
<dbReference type="GO" id="GO:0004386">
    <property type="term" value="F:helicase activity"/>
    <property type="evidence" value="ECO:0007669"/>
    <property type="project" value="UniProtKB-KW"/>
</dbReference>
<sequence>MAGRTNARFWTLPPGTPFLTALAESLINGHLSENFRYDRNNPLALADVTILLPTRRSVRVLRAEFAALLGGEAAILPEIRALGETDEDESFLTEALSETSEALPPIEPVPRLLELAGLILPWRNRLSDELSAVHDGAALVAPASPADAVWLARDLAELIDAMETEKTDWNRLSELEQENYAIWWQLTAEFLKIAALYWPGRLEELGRSSAVAHRNGLLAAEAQRLKARSGGKPIIIAGSTGSVPAIADLIATVAQLPEGVIVLPGLDQSMADDDWQGLTAPDADRSMPDPSSRSHPQYEMACLIRRLGLSREDFETLKPAPASMAIREQVLAAAFATAEATDRWESWREQFSPGDLEAGFAKTALIEAANERQEAVAITTALRLALEKPADDGRPARAALITPDRDLARRVTAELRRFSIEADDSAGTPLAATGQGTLLTLMLETVLKPGEPGTLAALLKHPLARFGLSARRMRAAAAAFELIALRGGTKPVEPGALSGFVSDALERQKNDRHPPRWRIALPKDAAESALDLAARIDAALSPLTETLVPRGPDQPAITEFILLSDWAARTGKALESVAADETGDLSALWSGEAGERLANVLAETIGSTSPIEADGPQWIDIIAALSASEAVKPRSMGNPRVFIFGAVEARLQDADTIVIGGMNEGVWPTQPKNNPFLSRGMKAEIGLEPPEKRTGQLAHDLWMAAGSPNLIFSRALRQGSAPTVASRWLQRLTAFGGDRLSRDLKARGEPYLRWAAQLDEAEKQPIPGRPEPYPPADLQPERYSFSEIGRLRRDPYAIYAQKILKLDPLEPFNADPGMKERGILYHALAEKFVNSGADPETDEGRQAMEDILSALLLEAELPPHLALSWVPRLRSVAEEFLKFEASRRTSVAIDKTLTEAGAGFDIPLAGVRLTGIADRIDILDNGRAEIIDYKTGSSPSVNIARTLIDPQLPLEAAALAAGAFKGVPAMETRSLQYVRLRPGKRFGREMLEKAATKSEPEITADGLATDALREFTKFVIALKNGQRPFASRIIPVSERDYGGEYDHLARVAEWATAEDDGEGGDDT</sequence>
<dbReference type="Proteomes" id="UP000295097">
    <property type="component" value="Unassembled WGS sequence"/>
</dbReference>
<dbReference type="EMBL" id="SMAR01000002">
    <property type="protein sequence ID" value="TCT44653.1"/>
    <property type="molecule type" value="Genomic_DNA"/>
</dbReference>
<proteinExistence type="predicted"/>
<keyword evidence="3" id="KW-0067">ATP-binding</keyword>
<feature type="region of interest" description="Disordered" evidence="1">
    <location>
        <begin position="276"/>
        <end position="295"/>
    </location>
</feature>
<keyword evidence="3" id="KW-0347">Helicase</keyword>
<keyword evidence="3" id="KW-0547">Nucleotide-binding</keyword>
<dbReference type="SUPFAM" id="SSF52540">
    <property type="entry name" value="P-loop containing nucleoside triphosphate hydrolases"/>
    <property type="match status" value="1"/>
</dbReference>
<evidence type="ECO:0000313" key="3">
    <source>
        <dbReference type="EMBL" id="TCT44653.1"/>
    </source>
</evidence>
<dbReference type="Gene3D" id="3.90.320.10">
    <property type="match status" value="1"/>
</dbReference>
<comment type="caution">
    <text evidence="3">The sequence shown here is derived from an EMBL/GenBank/DDBJ whole genome shotgun (WGS) entry which is preliminary data.</text>
</comment>
<reference evidence="3 4" key="1">
    <citation type="submission" date="2019-03" db="EMBL/GenBank/DDBJ databases">
        <title>Freshwater and sediment microbial communities from various areas in North America, analyzing microbe dynamics in response to fracking.</title>
        <authorList>
            <person name="Lamendella R."/>
        </authorList>
    </citation>
    <scope>NUCLEOTIDE SEQUENCE [LARGE SCALE GENOMIC DNA]</scope>
    <source>
        <strain evidence="3 4">175.2</strain>
    </source>
</reference>
<organism evidence="3 4">
    <name type="scientific">Martelella mediterranea</name>
    <dbReference type="NCBI Taxonomy" id="293089"/>
    <lineage>
        <taxon>Bacteria</taxon>
        <taxon>Pseudomonadati</taxon>
        <taxon>Pseudomonadota</taxon>
        <taxon>Alphaproteobacteria</taxon>
        <taxon>Hyphomicrobiales</taxon>
        <taxon>Aurantimonadaceae</taxon>
        <taxon>Martelella</taxon>
    </lineage>
</organism>
<protein>
    <submittedName>
        <fullName evidence="3">ATP-dependent helicase/nuclease subunit B</fullName>
    </submittedName>
</protein>
<feature type="domain" description="PD-(D/E)XK endonuclease-like" evidence="2">
    <location>
        <begin position="783"/>
        <end position="999"/>
    </location>
</feature>
<gene>
    <name evidence="3" type="ORF">EDC90_1002203</name>
</gene>
<name>A0A4R3NYZ2_9HYPH</name>
<keyword evidence="4" id="KW-1185">Reference proteome</keyword>
<dbReference type="InterPro" id="IPR014153">
    <property type="entry name" value="Ds_break_AddB"/>
</dbReference>
<dbReference type="InterPro" id="IPR027417">
    <property type="entry name" value="P-loop_NTPase"/>
</dbReference>
<evidence type="ECO:0000313" key="4">
    <source>
        <dbReference type="Proteomes" id="UP000295097"/>
    </source>
</evidence>